<evidence type="ECO:0000256" key="6">
    <source>
        <dbReference type="SAM" id="Phobius"/>
    </source>
</evidence>
<dbReference type="InterPro" id="IPR045584">
    <property type="entry name" value="Pilin-like"/>
</dbReference>
<dbReference type="Gene3D" id="3.30.700.10">
    <property type="entry name" value="Glycoprotein, Type 4 Pilin"/>
    <property type="match status" value="1"/>
</dbReference>
<keyword evidence="4 6" id="KW-1133">Transmembrane helix</keyword>
<protein>
    <submittedName>
        <fullName evidence="7">Type II secretion system protein GspH</fullName>
    </submittedName>
</protein>
<dbReference type="GO" id="GO:0016020">
    <property type="term" value="C:membrane"/>
    <property type="evidence" value="ECO:0007669"/>
    <property type="project" value="UniProtKB-SubCell"/>
</dbReference>
<dbReference type="NCBIfam" id="TIGR02532">
    <property type="entry name" value="IV_pilin_GFxxxE"/>
    <property type="match status" value="1"/>
</dbReference>
<dbReference type="KEGG" id="htr:EPV75_02545"/>
<dbReference type="InterPro" id="IPR002416">
    <property type="entry name" value="T2SS_protein-GspH"/>
</dbReference>
<evidence type="ECO:0000313" key="7">
    <source>
        <dbReference type="EMBL" id="QAB14622.1"/>
    </source>
</evidence>
<dbReference type="GO" id="GO:0015627">
    <property type="term" value="C:type II protein secretion system complex"/>
    <property type="evidence" value="ECO:0007669"/>
    <property type="project" value="InterPro"/>
</dbReference>
<evidence type="ECO:0000256" key="4">
    <source>
        <dbReference type="ARBA" id="ARBA00022989"/>
    </source>
</evidence>
<evidence type="ECO:0000256" key="2">
    <source>
        <dbReference type="ARBA" id="ARBA00022481"/>
    </source>
</evidence>
<dbReference type="Pfam" id="PF07963">
    <property type="entry name" value="N_methyl"/>
    <property type="match status" value="1"/>
</dbReference>
<sequence length="190" mass="21764">MRPRLRSFSDYDQAWRFLFKGRIEDSKAQGHQKGEQKGFTLIELMVVVVIVAILLTAVVISIQPSESSKVRQQIGAVKGWMQSVCDRATFDQHIYVMMPTQTGMTFARQVKQAWSTPPNARELVWLDGLTVDWQINDATPLQQTLPKPGWLCWPSGEMLGGELQFTLGKTQRTLRWNAIGQFEESDRHER</sequence>
<keyword evidence="3 6" id="KW-0812">Transmembrane</keyword>
<dbReference type="RefSeq" id="WP_128384350.1">
    <property type="nucleotide sequence ID" value="NZ_CP035033.1"/>
</dbReference>
<evidence type="ECO:0000256" key="3">
    <source>
        <dbReference type="ARBA" id="ARBA00022692"/>
    </source>
</evidence>
<name>A0A451G548_9GAMM</name>
<evidence type="ECO:0000256" key="5">
    <source>
        <dbReference type="ARBA" id="ARBA00023136"/>
    </source>
</evidence>
<evidence type="ECO:0000313" key="8">
    <source>
        <dbReference type="Proteomes" id="UP000285478"/>
    </source>
</evidence>
<dbReference type="EMBL" id="CP035033">
    <property type="protein sequence ID" value="QAB14622.1"/>
    <property type="molecule type" value="Genomic_DNA"/>
</dbReference>
<evidence type="ECO:0000256" key="1">
    <source>
        <dbReference type="ARBA" id="ARBA00004167"/>
    </source>
</evidence>
<dbReference type="PRINTS" id="PR00885">
    <property type="entry name" value="BCTERIALGSPH"/>
</dbReference>
<comment type="subcellular location">
    <subcellularLocation>
        <location evidence="1">Membrane</location>
        <topology evidence="1">Single-pass membrane protein</topology>
    </subcellularLocation>
</comment>
<dbReference type="AlphaFoldDB" id="A0A451G548"/>
<feature type="transmembrane region" description="Helical" evidence="6">
    <location>
        <begin position="41"/>
        <end position="62"/>
    </location>
</feature>
<keyword evidence="8" id="KW-1185">Reference proteome</keyword>
<gene>
    <name evidence="7" type="primary">gspH</name>
    <name evidence="7" type="ORF">EPV75_02545</name>
</gene>
<reference evidence="7 8" key="1">
    <citation type="journal article" date="2018" name="Environ. Microbiol.">
        <title>Genomes of ubiquitous marine and hypersaline Hydrogenovibrio, Thiomicrorhabdus and Thiomicrospira spp. encode a diversity of mechanisms to sustain chemolithoautotrophy in heterogeneous environments.</title>
        <authorList>
            <person name="Scott K.M."/>
            <person name="Williams J."/>
            <person name="Porter C.M.B."/>
            <person name="Russel S."/>
            <person name="Harmer T.L."/>
            <person name="Paul J.H."/>
            <person name="Antonen K.M."/>
            <person name="Bridges M.K."/>
            <person name="Camper G.J."/>
            <person name="Campla C.K."/>
            <person name="Casella L.G."/>
            <person name="Chase E."/>
            <person name="Conrad J.W."/>
            <person name="Cruz M.C."/>
            <person name="Dunlap D.S."/>
            <person name="Duran L."/>
            <person name="Fahsbender E.M."/>
            <person name="Goldsmith D.B."/>
            <person name="Keeley R.F."/>
            <person name="Kondoff M.R."/>
            <person name="Kussy B.I."/>
            <person name="Lane M.K."/>
            <person name="Lawler S."/>
            <person name="Leigh B.A."/>
            <person name="Lewis C."/>
            <person name="Lostal L.M."/>
            <person name="Marking D."/>
            <person name="Mancera P.A."/>
            <person name="McClenthan E.C."/>
            <person name="McIntyre E.A."/>
            <person name="Mine J.A."/>
            <person name="Modi S."/>
            <person name="Moore B.D."/>
            <person name="Morgan W.A."/>
            <person name="Nelson K.M."/>
            <person name="Nguyen K.N."/>
            <person name="Ogburn N."/>
            <person name="Parrino D.G."/>
            <person name="Pedapudi A.D."/>
            <person name="Pelham R.P."/>
            <person name="Preece A.M."/>
            <person name="Rampersad E.A."/>
            <person name="Richardson J.C."/>
            <person name="Rodgers C.M."/>
            <person name="Schaffer B.L."/>
            <person name="Sheridan N.E."/>
            <person name="Solone M.R."/>
            <person name="Staley Z.R."/>
            <person name="Tabuchi M."/>
            <person name="Waide R.J."/>
            <person name="Wanjugi P.W."/>
            <person name="Young S."/>
            <person name="Clum A."/>
            <person name="Daum C."/>
            <person name="Huntemann M."/>
            <person name="Ivanova N."/>
            <person name="Kyrpides N."/>
            <person name="Mikhailova N."/>
            <person name="Palaniappan K."/>
            <person name="Pillay M."/>
            <person name="Reddy T.B.K."/>
            <person name="Shapiro N."/>
            <person name="Stamatis D."/>
            <person name="Varghese N."/>
            <person name="Woyke T."/>
            <person name="Boden R."/>
            <person name="Freyermuth S.K."/>
            <person name="Kerfeld C.A."/>
        </authorList>
    </citation>
    <scope>NUCLEOTIDE SEQUENCE [LARGE SCALE GENOMIC DNA]</scope>
    <source>
        <strain evidence="7 8">JR-2</strain>
    </source>
</reference>
<organism evidence="7 8">
    <name type="scientific">Hydrogenovibrio thermophilus</name>
    <dbReference type="NCBI Taxonomy" id="265883"/>
    <lineage>
        <taxon>Bacteria</taxon>
        <taxon>Pseudomonadati</taxon>
        <taxon>Pseudomonadota</taxon>
        <taxon>Gammaproteobacteria</taxon>
        <taxon>Thiotrichales</taxon>
        <taxon>Piscirickettsiaceae</taxon>
        <taxon>Hydrogenovibrio</taxon>
    </lineage>
</organism>
<keyword evidence="2" id="KW-0488">Methylation</keyword>
<dbReference type="Proteomes" id="UP000285478">
    <property type="component" value="Chromosome"/>
</dbReference>
<dbReference type="SUPFAM" id="SSF54523">
    <property type="entry name" value="Pili subunits"/>
    <property type="match status" value="1"/>
</dbReference>
<accession>A0A451G548</accession>
<proteinExistence type="predicted"/>
<keyword evidence="5 6" id="KW-0472">Membrane</keyword>
<dbReference type="GO" id="GO:0015628">
    <property type="term" value="P:protein secretion by the type II secretion system"/>
    <property type="evidence" value="ECO:0007669"/>
    <property type="project" value="InterPro"/>
</dbReference>
<dbReference type="PROSITE" id="PS00409">
    <property type="entry name" value="PROKAR_NTER_METHYL"/>
    <property type="match status" value="1"/>
</dbReference>
<dbReference type="InterPro" id="IPR012902">
    <property type="entry name" value="N_methyl_site"/>
</dbReference>